<gene>
    <name evidence="3" type="ORF">ETU09_10465</name>
</gene>
<accession>A0A563D797</accession>
<name>A0A563D797_9FLAO</name>
<sequence length="655" mass="75398">MLSYFILFIDKKKLILVENLFMKKLLFSFMVLFLTLGIAQSQKQEEPLELEFRSGNTTSNYKGVKIGEYYWMDASLYEPVLHYTTQNFINKHMDGWAVPYDMPAESFNRYYGQFYGPMEVPSGDMYENGVVDKNWKLPNRAAFYQLMAMCGTGSYQDIKEYLGAKTNDNPMAVNLIASGDISNGHWFAPNKNVYGFSLMPGGGRMNGPWQELAQGDFYAMYKHAKLRVDDWSVFTVDNLEKTASFSGVLYHWINIRWAKRIPDEQLGYKLYIKESDYKKYEYSELIPNFDINSVDIKKLSLDHVVPNGYIELPNGWIRGFYIQKNGTQPIKKMPELTTHLRILTDDNKYVFRENDQVKFYLRTDAKSQTELENLNFGLYNPKNGDFRGPIKILSVNGYVYTCELPDNYIGNFMLIPYFSDKEEKIALKREVSTPWIDRLPISIEYKLSRGYIVSKDFQATSFMQVNIPEGGVNRLFQIELEKPFKVSMPTSDPASVRIGLFYTNGDFYTDITNSVKGSIYTCSLPNSVQAGDYILMPYTKEDGKIKVVERNDETFYMDRLPIFALEEDIWGDSFSAFSVEEPLTPYTQNNNTLYIKGLSSTANLSIIDINGTVKKQMNNVTQNTAIPISDLKSGVYFIKVNTSEGKVENLKFIKQ</sequence>
<organism evidence="3 4">
    <name type="scientific">Apibacter muscae</name>
    <dbReference type="NCBI Taxonomy" id="2509004"/>
    <lineage>
        <taxon>Bacteria</taxon>
        <taxon>Pseudomonadati</taxon>
        <taxon>Bacteroidota</taxon>
        <taxon>Flavobacteriia</taxon>
        <taxon>Flavobacteriales</taxon>
        <taxon>Weeksellaceae</taxon>
        <taxon>Apibacter</taxon>
    </lineage>
</organism>
<evidence type="ECO:0000313" key="3">
    <source>
        <dbReference type="EMBL" id="TWP26118.1"/>
    </source>
</evidence>
<dbReference type="Proteomes" id="UP000319499">
    <property type="component" value="Unassembled WGS sequence"/>
</dbReference>
<reference evidence="3 4" key="1">
    <citation type="submission" date="2019-02" db="EMBL/GenBank/DDBJ databases">
        <title>Apibacter muscae sp. nov.: a novel member of the house fly microbiota.</title>
        <authorList>
            <person name="Park R."/>
        </authorList>
    </citation>
    <scope>NUCLEOTIDE SEQUENCE [LARGE SCALE GENOMIC DNA]</scope>
    <source>
        <strain evidence="3 4">AL1</strain>
    </source>
</reference>
<keyword evidence="1" id="KW-0732">Signal</keyword>
<protein>
    <submittedName>
        <fullName evidence="3">T9SS type A sorting domain-containing protein</fullName>
    </submittedName>
</protein>
<dbReference type="NCBIfam" id="TIGR04183">
    <property type="entry name" value="Por_Secre_tail"/>
    <property type="match status" value="1"/>
</dbReference>
<feature type="domain" description="Secretion system C-terminal sorting" evidence="2">
    <location>
        <begin position="590"/>
        <end position="648"/>
    </location>
</feature>
<dbReference type="AlphaFoldDB" id="A0A563D797"/>
<comment type="caution">
    <text evidence="3">The sequence shown here is derived from an EMBL/GenBank/DDBJ whole genome shotgun (WGS) entry which is preliminary data.</text>
</comment>
<keyword evidence="4" id="KW-1185">Reference proteome</keyword>
<proteinExistence type="predicted"/>
<dbReference type="OrthoDB" id="1273458at2"/>
<evidence type="ECO:0000259" key="2">
    <source>
        <dbReference type="Pfam" id="PF18962"/>
    </source>
</evidence>
<dbReference type="EMBL" id="SELH01000026">
    <property type="protein sequence ID" value="TWP26118.1"/>
    <property type="molecule type" value="Genomic_DNA"/>
</dbReference>
<dbReference type="Pfam" id="PF18962">
    <property type="entry name" value="Por_Secre_tail"/>
    <property type="match status" value="1"/>
</dbReference>
<evidence type="ECO:0000313" key="4">
    <source>
        <dbReference type="Proteomes" id="UP000319499"/>
    </source>
</evidence>
<dbReference type="InterPro" id="IPR026444">
    <property type="entry name" value="Secre_tail"/>
</dbReference>
<evidence type="ECO:0000256" key="1">
    <source>
        <dbReference type="ARBA" id="ARBA00022729"/>
    </source>
</evidence>